<dbReference type="PROSITE" id="PS50853">
    <property type="entry name" value="FN3"/>
    <property type="match status" value="1"/>
</dbReference>
<keyword evidence="5" id="KW-1185">Reference proteome</keyword>
<sequence>MEPSRWTRSALALCIMGTLTACGGGGTDANNEGDVIATPPAQSGSSSSGGSSGGGSEGGTLHEDFGDGLLVNFDEADTQFFFSQEYKALNTANPEDAWPSFYYPTCCFFANDNPADGPEVALDQMGIVSDAGNPALLLDTGRFTIGQTRPESDDPEDLDPKKDTTTSDDISTWGELDLSDHYRVSFCVKAASGTRNMQVYVDNNTSGEANSIWGGGSQGSRIFNVPAGDLIPGKRVQINVPGDITYEQGGEVKDIRPELVGTAGSFLQLRVEGGSSVILDDLLVEPQAEDGQADLPACNVYQPATAPEAPEAPGLFAGDALLVVSWSEVVGATGYELAYNTEDSIEGATIIPAAEIEGSQHDIEALENDTEYFVFLRVINSVGAGEWSESASGTPIAPEGAACTSTQKVEPSPAHSILWNVYDGCAHPGADMSVVINGSDRTQFDLGDNEKPWFTVSEQGVMTLNTNEPVGEIQPDEETKPVGDLSGIIADPTYPMHFTWIARIDTSLATTKDGVRGFEIETHLADAGIEGRGPARIKAIIRSDKDPGRLQLEKFLPGGETAEVDMNLTDGFHTYQLSFVVKDPAIEGDNYITATVYRDGVEVGSFTGNGREGGSSSSKMRIGEGSSSPFHANVDWIAWSDSQTAAELAAEELVGELPENLGDLGSYSGKLVFKENFNGATDGDSGDSTFFTPDYRALESDNTKPFYFVTGGGSRLVVSDSATDGKFSINDARFTMGDTLAHTEQETSAEDTMGRGEIDLSKPYIITFDVLTNENAEDGDQTGKCQVYVDNNTSSSSKSMHGGDSKIFEELAPVIADGGKATGTVTIESDPDDHVGTDKSFLQLRCDSRTEAPVTIDNFKVTYQ</sequence>
<accession>A0ABW3U883</accession>
<comment type="caution">
    <text evidence="4">The sequence shown here is derived from an EMBL/GenBank/DDBJ whole genome shotgun (WGS) entry which is preliminary data.</text>
</comment>
<feature type="signal peptide" evidence="2">
    <location>
        <begin position="1"/>
        <end position="23"/>
    </location>
</feature>
<evidence type="ECO:0000256" key="1">
    <source>
        <dbReference type="SAM" id="MobiDB-lite"/>
    </source>
</evidence>
<protein>
    <submittedName>
        <fullName evidence="4">Fibronectin type III domain-containing protein</fullName>
    </submittedName>
</protein>
<feature type="region of interest" description="Disordered" evidence="1">
    <location>
        <begin position="145"/>
        <end position="170"/>
    </location>
</feature>
<dbReference type="RefSeq" id="WP_230437285.1">
    <property type="nucleotide sequence ID" value="NZ_CP087715.1"/>
</dbReference>
<gene>
    <name evidence="4" type="ORF">ACFQ2X_10900</name>
</gene>
<reference evidence="5" key="1">
    <citation type="journal article" date="2019" name="Int. J. Syst. Evol. Microbiol.">
        <title>The Global Catalogue of Microorganisms (GCM) 10K type strain sequencing project: providing services to taxonomists for standard genome sequencing and annotation.</title>
        <authorList>
            <consortium name="The Broad Institute Genomics Platform"/>
            <consortium name="The Broad Institute Genome Sequencing Center for Infectious Disease"/>
            <person name="Wu L."/>
            <person name="Ma J."/>
        </authorList>
    </citation>
    <scope>NUCLEOTIDE SEQUENCE [LARGE SCALE GENOMIC DNA]</scope>
    <source>
        <strain evidence="5">CCUG 54356</strain>
    </source>
</reference>
<evidence type="ECO:0000313" key="4">
    <source>
        <dbReference type="EMBL" id="MFD1217113.1"/>
    </source>
</evidence>
<dbReference type="InterPro" id="IPR013783">
    <property type="entry name" value="Ig-like_fold"/>
</dbReference>
<proteinExistence type="predicted"/>
<dbReference type="InterPro" id="IPR036116">
    <property type="entry name" value="FN3_sf"/>
</dbReference>
<dbReference type="PROSITE" id="PS51257">
    <property type="entry name" value="PROKAR_LIPOPROTEIN"/>
    <property type="match status" value="1"/>
</dbReference>
<evidence type="ECO:0000259" key="3">
    <source>
        <dbReference type="PROSITE" id="PS50853"/>
    </source>
</evidence>
<dbReference type="CDD" id="cd00063">
    <property type="entry name" value="FN3"/>
    <property type="match status" value="1"/>
</dbReference>
<dbReference type="InterPro" id="IPR003961">
    <property type="entry name" value="FN3_dom"/>
</dbReference>
<dbReference type="SUPFAM" id="SSF49265">
    <property type="entry name" value="Fibronectin type III"/>
    <property type="match status" value="1"/>
</dbReference>
<dbReference type="Proteomes" id="UP001597264">
    <property type="component" value="Unassembled WGS sequence"/>
</dbReference>
<dbReference type="Gene3D" id="2.60.40.10">
    <property type="entry name" value="Immunoglobulins"/>
    <property type="match status" value="1"/>
</dbReference>
<evidence type="ECO:0000313" key="5">
    <source>
        <dbReference type="Proteomes" id="UP001597264"/>
    </source>
</evidence>
<feature type="region of interest" description="Disordered" evidence="1">
    <location>
        <begin position="30"/>
        <end position="63"/>
    </location>
</feature>
<feature type="domain" description="Fibronectin type-III" evidence="3">
    <location>
        <begin position="306"/>
        <end position="399"/>
    </location>
</feature>
<organism evidence="4 5">
    <name type="scientific">Microbulbifer celer</name>
    <dbReference type="NCBI Taxonomy" id="435905"/>
    <lineage>
        <taxon>Bacteria</taxon>
        <taxon>Pseudomonadati</taxon>
        <taxon>Pseudomonadota</taxon>
        <taxon>Gammaproteobacteria</taxon>
        <taxon>Cellvibrionales</taxon>
        <taxon>Microbulbiferaceae</taxon>
        <taxon>Microbulbifer</taxon>
    </lineage>
</organism>
<dbReference type="EMBL" id="JBHTLR010000008">
    <property type="protein sequence ID" value="MFD1217113.1"/>
    <property type="molecule type" value="Genomic_DNA"/>
</dbReference>
<name>A0ABW3U883_9GAMM</name>
<keyword evidence="2" id="KW-0732">Signal</keyword>
<feature type="chain" id="PRO_5045968683" evidence="2">
    <location>
        <begin position="24"/>
        <end position="864"/>
    </location>
</feature>
<evidence type="ECO:0000256" key="2">
    <source>
        <dbReference type="SAM" id="SignalP"/>
    </source>
</evidence>